<evidence type="ECO:0000256" key="4">
    <source>
        <dbReference type="ARBA" id="ARBA00022748"/>
    </source>
</evidence>
<evidence type="ECO:0000256" key="7">
    <source>
        <dbReference type="SAM" id="Phobius"/>
    </source>
</evidence>
<keyword evidence="6 7" id="KW-0472">Membrane</keyword>
<dbReference type="InterPro" id="IPR051790">
    <property type="entry name" value="Cytochrome_c-biogenesis_DsbD"/>
</dbReference>
<organism evidence="9">
    <name type="scientific">Candidatus Atribacter allofermentans</name>
    <dbReference type="NCBI Taxonomy" id="1852833"/>
    <lineage>
        <taxon>Bacteria</taxon>
        <taxon>Pseudomonadati</taxon>
        <taxon>Atribacterota</taxon>
        <taxon>Atribacteria</taxon>
        <taxon>Atribacterales</taxon>
        <taxon>Atribacteraceae</taxon>
        <taxon>Atribacter</taxon>
    </lineage>
</organism>
<feature type="transmembrane region" description="Helical" evidence="7">
    <location>
        <begin position="161"/>
        <end position="184"/>
    </location>
</feature>
<proteinExistence type="inferred from homology"/>
<feature type="domain" description="Cytochrome C biogenesis protein transmembrane" evidence="8">
    <location>
        <begin position="9"/>
        <end position="186"/>
    </location>
</feature>
<feature type="transmembrane region" description="Helical" evidence="7">
    <location>
        <begin position="125"/>
        <end position="149"/>
    </location>
</feature>
<dbReference type="GO" id="GO:0017004">
    <property type="term" value="P:cytochrome complex assembly"/>
    <property type="evidence" value="ECO:0007669"/>
    <property type="project" value="UniProtKB-KW"/>
</dbReference>
<reference evidence="9" key="1">
    <citation type="submission" date="2017-02" db="EMBL/GenBank/DDBJ databases">
        <title>Delving into the versatile metabolic prowess of the omnipresent phylum Bacteroidetes.</title>
        <authorList>
            <person name="Nobu M.K."/>
            <person name="Mei R."/>
            <person name="Narihiro T."/>
            <person name="Kuroda K."/>
            <person name="Liu W.-T."/>
        </authorList>
    </citation>
    <scope>NUCLEOTIDE SEQUENCE</scope>
    <source>
        <strain evidence="9">ADurb.Bin276</strain>
    </source>
</reference>
<feature type="transmembrane region" description="Helical" evidence="7">
    <location>
        <begin position="47"/>
        <end position="76"/>
    </location>
</feature>
<accession>A0A1V5STN9</accession>
<dbReference type="InterPro" id="IPR003834">
    <property type="entry name" value="Cyt_c_assmbl_TM_dom"/>
</dbReference>
<dbReference type="AlphaFoldDB" id="A0A1V5STN9"/>
<comment type="similarity">
    <text evidence="2">Belongs to the DsbD family.</text>
</comment>
<keyword evidence="9" id="KW-0560">Oxidoreductase</keyword>
<evidence type="ECO:0000256" key="2">
    <source>
        <dbReference type="ARBA" id="ARBA00006143"/>
    </source>
</evidence>
<comment type="subcellular location">
    <subcellularLocation>
        <location evidence="1">Membrane</location>
        <topology evidence="1">Multi-pass membrane protein</topology>
    </subcellularLocation>
</comment>
<feature type="transmembrane region" description="Helical" evidence="7">
    <location>
        <begin position="82"/>
        <end position="104"/>
    </location>
</feature>
<protein>
    <submittedName>
        <fullName evidence="9">Thiol:disulfide interchange protein DsbD</fullName>
        <ecNumber evidence="9">1.8.1.8</ecNumber>
    </submittedName>
</protein>
<dbReference type="EMBL" id="MWBQ01000085">
    <property type="protein sequence ID" value="OQA57900.1"/>
    <property type="molecule type" value="Genomic_DNA"/>
</dbReference>
<dbReference type="GO" id="GO:0047134">
    <property type="term" value="F:protein-disulfide reductase [NAD(P)H] activity"/>
    <property type="evidence" value="ECO:0007669"/>
    <property type="project" value="UniProtKB-EC"/>
</dbReference>
<gene>
    <name evidence="9" type="primary">dsbD</name>
    <name evidence="9" type="ORF">BWY41_01225</name>
</gene>
<evidence type="ECO:0000259" key="8">
    <source>
        <dbReference type="Pfam" id="PF02683"/>
    </source>
</evidence>
<evidence type="ECO:0000256" key="3">
    <source>
        <dbReference type="ARBA" id="ARBA00022692"/>
    </source>
</evidence>
<dbReference type="Proteomes" id="UP000485569">
    <property type="component" value="Unassembled WGS sequence"/>
</dbReference>
<name>A0A1V5STN9_9BACT</name>
<keyword evidence="3 7" id="KW-0812">Transmembrane</keyword>
<keyword evidence="5 7" id="KW-1133">Transmembrane helix</keyword>
<evidence type="ECO:0000256" key="6">
    <source>
        <dbReference type="ARBA" id="ARBA00023136"/>
    </source>
</evidence>
<dbReference type="GO" id="GO:0016020">
    <property type="term" value="C:membrane"/>
    <property type="evidence" value="ECO:0007669"/>
    <property type="project" value="UniProtKB-SubCell"/>
</dbReference>
<dbReference type="EC" id="1.8.1.8" evidence="9"/>
<feature type="transmembrane region" description="Helical" evidence="7">
    <location>
        <begin position="12"/>
        <end position="35"/>
    </location>
</feature>
<sequence length="240" mass="26682">MDIQINGLVSFLAGLLSFLSPCVLGIAPAYVSYISGVESLEKERKKVFLHTILFVVGFSMVFIFMGVGASFLGTFLMKYKVWFNRIAGFIIIIFGLQILGILKIKMFYAEKRIQPKKTWAKMRSLILGVTFGLGWTPCVGPILGSILLYVSTLGNVLQGGIYLSFYALGLAIPFILLGLGWGYMMSVLRTLQKRGHIIEIISGILLIFLGIILMFDQMNAFIAFLGLENIVPGESWFLNQ</sequence>
<dbReference type="PANTHER" id="PTHR31272:SF4">
    <property type="entry name" value="CYTOCHROME C-TYPE BIOGENESIS PROTEIN HI_1454-RELATED"/>
    <property type="match status" value="1"/>
</dbReference>
<dbReference type="PANTHER" id="PTHR31272">
    <property type="entry name" value="CYTOCHROME C-TYPE BIOGENESIS PROTEIN HI_1454-RELATED"/>
    <property type="match status" value="1"/>
</dbReference>
<feature type="transmembrane region" description="Helical" evidence="7">
    <location>
        <begin position="196"/>
        <end position="215"/>
    </location>
</feature>
<keyword evidence="4" id="KW-0201">Cytochrome c-type biogenesis</keyword>
<evidence type="ECO:0000256" key="1">
    <source>
        <dbReference type="ARBA" id="ARBA00004141"/>
    </source>
</evidence>
<evidence type="ECO:0000256" key="5">
    <source>
        <dbReference type="ARBA" id="ARBA00022989"/>
    </source>
</evidence>
<evidence type="ECO:0000313" key="9">
    <source>
        <dbReference type="EMBL" id="OQA57900.1"/>
    </source>
</evidence>
<comment type="caution">
    <text evidence="9">The sequence shown here is derived from an EMBL/GenBank/DDBJ whole genome shotgun (WGS) entry which is preliminary data.</text>
</comment>
<dbReference type="Pfam" id="PF02683">
    <property type="entry name" value="DsbD_TM"/>
    <property type="match status" value="1"/>
</dbReference>